<feature type="signal peptide" evidence="2">
    <location>
        <begin position="1"/>
        <end position="22"/>
    </location>
</feature>
<name>A0A518HEQ3_9BACT</name>
<feature type="chain" id="PRO_5022205488" evidence="2">
    <location>
        <begin position="23"/>
        <end position="197"/>
    </location>
</feature>
<evidence type="ECO:0000256" key="2">
    <source>
        <dbReference type="SAM" id="SignalP"/>
    </source>
</evidence>
<reference evidence="3 4" key="1">
    <citation type="submission" date="2019-02" db="EMBL/GenBank/DDBJ databases">
        <title>Deep-cultivation of Planctomycetes and their phenomic and genomic characterization uncovers novel biology.</title>
        <authorList>
            <person name="Wiegand S."/>
            <person name="Jogler M."/>
            <person name="Boedeker C."/>
            <person name="Pinto D."/>
            <person name="Vollmers J."/>
            <person name="Rivas-Marin E."/>
            <person name="Kohn T."/>
            <person name="Peeters S.H."/>
            <person name="Heuer A."/>
            <person name="Rast P."/>
            <person name="Oberbeckmann S."/>
            <person name="Bunk B."/>
            <person name="Jeske O."/>
            <person name="Meyerdierks A."/>
            <person name="Storesund J.E."/>
            <person name="Kallscheuer N."/>
            <person name="Luecker S."/>
            <person name="Lage O.M."/>
            <person name="Pohl T."/>
            <person name="Merkel B.J."/>
            <person name="Hornburger P."/>
            <person name="Mueller R.-W."/>
            <person name="Bruemmer F."/>
            <person name="Labrenz M."/>
            <person name="Spormann A.M."/>
            <person name="Op den Camp H."/>
            <person name="Overmann J."/>
            <person name="Amann R."/>
            <person name="Jetten M.S.M."/>
            <person name="Mascher T."/>
            <person name="Medema M.H."/>
            <person name="Devos D.P."/>
            <person name="Kaster A.-K."/>
            <person name="Ovreas L."/>
            <person name="Rohde M."/>
            <person name="Galperin M.Y."/>
            <person name="Jogler C."/>
        </authorList>
    </citation>
    <scope>NUCLEOTIDE SEQUENCE [LARGE SCALE GENOMIC DNA]</scope>
    <source>
        <strain evidence="3 4">ElP</strain>
        <plasmid evidence="4">pelp_1</plasmid>
    </source>
</reference>
<proteinExistence type="predicted"/>
<dbReference type="EMBL" id="CP036427">
    <property type="protein sequence ID" value="QDV39302.1"/>
    <property type="molecule type" value="Genomic_DNA"/>
</dbReference>
<dbReference type="Proteomes" id="UP000317835">
    <property type="component" value="Plasmid pElP_1"/>
</dbReference>
<keyword evidence="1" id="KW-0472">Membrane</keyword>
<sequence length="197" mass="20903" precursor="true">MRPRFTIAALLALVAASGIAFAALRHADEVIASLVFTAAILASGVTALGAAFSRGRRRAFFTGFAAFGFGYLALCYGPFAATAIRPHLVTEKLLANSAEHLHRGVPVVPTITQLATDHDRDGVTDSIWIDFGSPIRRVVDGSLVKPLTLMQVGRSEPFERVGHSLFALLLALFGGLAARHFAARTERDANPTPPAVG</sequence>
<gene>
    <name evidence="3" type="ORF">ElP_72660</name>
</gene>
<evidence type="ECO:0000313" key="4">
    <source>
        <dbReference type="Proteomes" id="UP000317835"/>
    </source>
</evidence>
<accession>A0A518HEQ3</accession>
<evidence type="ECO:0000313" key="3">
    <source>
        <dbReference type="EMBL" id="QDV39302.1"/>
    </source>
</evidence>
<dbReference type="KEGG" id="tpla:ElP_72660"/>
<feature type="transmembrane region" description="Helical" evidence="1">
    <location>
        <begin position="59"/>
        <end position="79"/>
    </location>
</feature>
<feature type="transmembrane region" description="Helical" evidence="1">
    <location>
        <begin position="161"/>
        <end position="178"/>
    </location>
</feature>
<keyword evidence="1" id="KW-1133">Transmembrane helix</keyword>
<keyword evidence="3" id="KW-0614">Plasmid</keyword>
<evidence type="ECO:0000256" key="1">
    <source>
        <dbReference type="SAM" id="Phobius"/>
    </source>
</evidence>
<protein>
    <submittedName>
        <fullName evidence="3">Uncharacterized protein</fullName>
    </submittedName>
</protein>
<keyword evidence="2" id="KW-0732">Signal</keyword>
<dbReference type="RefSeq" id="WP_145279543.1">
    <property type="nucleotide sequence ID" value="NZ_CP036427.1"/>
</dbReference>
<feature type="transmembrane region" description="Helical" evidence="1">
    <location>
        <begin position="32"/>
        <end position="52"/>
    </location>
</feature>
<keyword evidence="1" id="KW-0812">Transmembrane</keyword>
<dbReference type="AlphaFoldDB" id="A0A518HEQ3"/>
<dbReference type="OrthoDB" id="219623at2"/>
<organism evidence="3 4">
    <name type="scientific">Tautonia plasticadhaerens</name>
    <dbReference type="NCBI Taxonomy" id="2527974"/>
    <lineage>
        <taxon>Bacteria</taxon>
        <taxon>Pseudomonadati</taxon>
        <taxon>Planctomycetota</taxon>
        <taxon>Planctomycetia</taxon>
        <taxon>Isosphaerales</taxon>
        <taxon>Isosphaeraceae</taxon>
        <taxon>Tautonia</taxon>
    </lineage>
</organism>
<geneLocation type="plasmid" evidence="4">
    <name>pelp_1</name>
</geneLocation>
<keyword evidence="4" id="KW-1185">Reference proteome</keyword>